<evidence type="ECO:0008006" key="3">
    <source>
        <dbReference type="Google" id="ProtNLM"/>
    </source>
</evidence>
<gene>
    <name evidence="1" type="ORF">DHEL01_v205222</name>
</gene>
<dbReference type="Pfam" id="PF17784">
    <property type="entry name" value="Sulfotransfer_4"/>
    <property type="match status" value="1"/>
</dbReference>
<evidence type="ECO:0000313" key="2">
    <source>
        <dbReference type="Proteomes" id="UP000094444"/>
    </source>
</evidence>
<accession>A0A2P5I1I6</accession>
<dbReference type="InterPro" id="IPR040632">
    <property type="entry name" value="Sulfotransfer_4"/>
</dbReference>
<comment type="caution">
    <text evidence="1">The sequence shown here is derived from an EMBL/GenBank/DDBJ whole genome shotgun (WGS) entry which is preliminary data.</text>
</comment>
<organism evidence="1 2">
    <name type="scientific">Diaporthe helianthi</name>
    <dbReference type="NCBI Taxonomy" id="158607"/>
    <lineage>
        <taxon>Eukaryota</taxon>
        <taxon>Fungi</taxon>
        <taxon>Dikarya</taxon>
        <taxon>Ascomycota</taxon>
        <taxon>Pezizomycotina</taxon>
        <taxon>Sordariomycetes</taxon>
        <taxon>Sordariomycetidae</taxon>
        <taxon>Diaporthales</taxon>
        <taxon>Diaporthaceae</taxon>
        <taxon>Diaporthe</taxon>
    </lineage>
</organism>
<dbReference type="Proteomes" id="UP000094444">
    <property type="component" value="Unassembled WGS sequence"/>
</dbReference>
<name>A0A2P5I1I6_DIAHE</name>
<proteinExistence type="predicted"/>
<dbReference type="AlphaFoldDB" id="A0A2P5I1I6"/>
<protein>
    <recommendedName>
        <fullName evidence="3">NAD dependent epimerase/dehydratase</fullName>
    </recommendedName>
</protein>
<keyword evidence="2" id="KW-1185">Reference proteome</keyword>
<dbReference type="PANTHER" id="PTHR36978">
    <property type="entry name" value="P-LOOP CONTAINING NUCLEOTIDE TRIPHOSPHATE HYDROLASE"/>
    <property type="match status" value="1"/>
</dbReference>
<reference evidence="1" key="1">
    <citation type="submission" date="2017-09" db="EMBL/GenBank/DDBJ databases">
        <title>Polyketide synthases of a Diaporthe helianthi virulent isolate.</title>
        <authorList>
            <person name="Baroncelli R."/>
        </authorList>
    </citation>
    <scope>NUCLEOTIDE SEQUENCE [LARGE SCALE GENOMIC DNA]</scope>
    <source>
        <strain evidence="1">7/96</strain>
    </source>
</reference>
<dbReference type="InterPro" id="IPR027417">
    <property type="entry name" value="P-loop_NTPase"/>
</dbReference>
<evidence type="ECO:0000313" key="1">
    <source>
        <dbReference type="EMBL" id="POS76378.1"/>
    </source>
</evidence>
<dbReference type="OrthoDB" id="408152at2759"/>
<dbReference type="PANTHER" id="PTHR36978:SF4">
    <property type="entry name" value="P-LOOP CONTAINING NUCLEOSIDE TRIPHOSPHATE HYDROLASE PROTEIN"/>
    <property type="match status" value="1"/>
</dbReference>
<dbReference type="SUPFAM" id="SSF52540">
    <property type="entry name" value="P-loop containing nucleoside triphosphate hydrolases"/>
    <property type="match status" value="1"/>
</dbReference>
<dbReference type="EMBL" id="MAVT02000376">
    <property type="protein sequence ID" value="POS76378.1"/>
    <property type="molecule type" value="Genomic_DNA"/>
</dbReference>
<dbReference type="InParanoid" id="A0A2P5I1I6"/>
<dbReference type="Gene3D" id="3.40.50.300">
    <property type="entry name" value="P-loop containing nucleotide triphosphate hydrolases"/>
    <property type="match status" value="1"/>
</dbReference>
<sequence>MAPQILVLGMPRTGTQSIGQALGLIGYKNAYHMTTVGPHGHHDKWVAGLEAKFEGKGPAFAKEDFDEIFEGFDVASDIPSSIFYQELMTAYPEAHIILTTRNEDAWFESMSKTLHIAYVQAKAEPSKLAKLYHEHLWGSDFLANGRAAFRQHNEGVLSAARQLGREVLVFDPSMGWESLCPFLGKSVPSGVEYPHRDMWAGYKRMLKEVEAGRLTEDAVRIGSASSRQILGATGEGIKSAYIYTQQKENDTLRSKGEGIKSAYIYTQQKENDTLRSKGEGIKSAYIYTQQKENDILRSTGEGIKSAYIYTQQKENDILHSTGEGIKSAYIYTQQREDDVLRSKGEGIKSVYIYTQQREEDILRSNGEGIKSAYIYTQQKEDDILRSNGEGIKSAYIYTQQREHDILRSTGEGLKAAYIYTQ</sequence>
<dbReference type="STRING" id="158607.A0A2P5I1I6"/>